<gene>
    <name evidence="1" type="primary">ytxJ</name>
    <name evidence="1" type="ORF">GCM10007390_23130</name>
</gene>
<accession>A0A8J3GA16</accession>
<proteinExistence type="predicted"/>
<evidence type="ECO:0000313" key="2">
    <source>
        <dbReference type="Proteomes" id="UP000598271"/>
    </source>
</evidence>
<dbReference type="Pfam" id="PF11009">
    <property type="entry name" value="BrxC"/>
    <property type="match status" value="1"/>
</dbReference>
<dbReference type="EMBL" id="BMXF01000002">
    <property type="protein sequence ID" value="GHB69017.1"/>
    <property type="molecule type" value="Genomic_DNA"/>
</dbReference>
<reference evidence="1 2" key="1">
    <citation type="journal article" date="2014" name="Int. J. Syst. Evol. Microbiol.">
        <title>Complete genome sequence of Corynebacterium casei LMG S-19264T (=DSM 44701T), isolated from a smear-ripened cheese.</title>
        <authorList>
            <consortium name="US DOE Joint Genome Institute (JGI-PGF)"/>
            <person name="Walter F."/>
            <person name="Albersmeier A."/>
            <person name="Kalinowski J."/>
            <person name="Ruckert C."/>
        </authorList>
    </citation>
    <scope>NUCLEOTIDE SEQUENCE [LARGE SCALE GENOMIC DNA]</scope>
    <source>
        <strain evidence="1 2">KCTC 12866</strain>
    </source>
</reference>
<evidence type="ECO:0000313" key="1">
    <source>
        <dbReference type="EMBL" id="GHB69017.1"/>
    </source>
</evidence>
<protein>
    <submittedName>
        <fullName evidence="1">Thioredoxin family protein</fullName>
    </submittedName>
</protein>
<dbReference type="RefSeq" id="WP_189564596.1">
    <property type="nucleotide sequence ID" value="NZ_BMXF01000002.1"/>
</dbReference>
<dbReference type="Gene3D" id="3.40.30.10">
    <property type="entry name" value="Glutaredoxin"/>
    <property type="match status" value="1"/>
</dbReference>
<sequence>MNWHQLTQASQLEEIREESQRHPVLIFKHSTRCNISATAKARLERKWKDDEAGDLAPYYLDLVSLRSLSNEIAETFGVRHESPQVLLISKGECVYDASHFDISFDEISQQASRIEFV</sequence>
<name>A0A8J3GA16_9BACT</name>
<keyword evidence="2" id="KW-1185">Reference proteome</keyword>
<dbReference type="InterPro" id="IPR022551">
    <property type="entry name" value="BrxC"/>
</dbReference>
<dbReference type="AlphaFoldDB" id="A0A8J3GA16"/>
<comment type="caution">
    <text evidence="1">The sequence shown here is derived from an EMBL/GenBank/DDBJ whole genome shotgun (WGS) entry which is preliminary data.</text>
</comment>
<dbReference type="NCBIfam" id="TIGR04019">
    <property type="entry name" value="B_thiol_YtxJ"/>
    <property type="match status" value="1"/>
</dbReference>
<dbReference type="Proteomes" id="UP000598271">
    <property type="component" value="Unassembled WGS sequence"/>
</dbReference>
<organism evidence="1 2">
    <name type="scientific">Persicitalea jodogahamensis</name>
    <dbReference type="NCBI Taxonomy" id="402147"/>
    <lineage>
        <taxon>Bacteria</taxon>
        <taxon>Pseudomonadati</taxon>
        <taxon>Bacteroidota</taxon>
        <taxon>Cytophagia</taxon>
        <taxon>Cytophagales</taxon>
        <taxon>Spirosomataceae</taxon>
        <taxon>Persicitalea</taxon>
    </lineage>
</organism>